<organism evidence="4 5">
    <name type="scientific">Truncatella angustata</name>
    <dbReference type="NCBI Taxonomy" id="152316"/>
    <lineage>
        <taxon>Eukaryota</taxon>
        <taxon>Fungi</taxon>
        <taxon>Dikarya</taxon>
        <taxon>Ascomycota</taxon>
        <taxon>Pezizomycotina</taxon>
        <taxon>Sordariomycetes</taxon>
        <taxon>Xylariomycetidae</taxon>
        <taxon>Amphisphaeriales</taxon>
        <taxon>Sporocadaceae</taxon>
        <taxon>Truncatella</taxon>
    </lineage>
</organism>
<dbReference type="EMBL" id="JAGPXC010000003">
    <property type="protein sequence ID" value="KAH6655301.1"/>
    <property type="molecule type" value="Genomic_DNA"/>
</dbReference>
<name>A0A9P8UNN5_9PEZI</name>
<dbReference type="RefSeq" id="XP_045959566.1">
    <property type="nucleotide sequence ID" value="XM_046099833.1"/>
</dbReference>
<dbReference type="SUPFAM" id="SSF51735">
    <property type="entry name" value="NAD(P)-binding Rossmann-fold domains"/>
    <property type="match status" value="1"/>
</dbReference>
<evidence type="ECO:0000313" key="5">
    <source>
        <dbReference type="Proteomes" id="UP000758603"/>
    </source>
</evidence>
<comment type="similarity">
    <text evidence="1">Belongs to the short-chain dehydrogenases/reductases (SDR) family.</text>
</comment>
<evidence type="ECO:0000313" key="4">
    <source>
        <dbReference type="EMBL" id="KAH6655301.1"/>
    </source>
</evidence>
<keyword evidence="5" id="KW-1185">Reference proteome</keyword>
<gene>
    <name evidence="4" type="ORF">BKA67DRAFT_534230</name>
</gene>
<dbReference type="PANTHER" id="PTHR43976:SF16">
    <property type="entry name" value="SHORT-CHAIN DEHYDROGENASE_REDUCTASE FAMILY PROTEIN"/>
    <property type="match status" value="1"/>
</dbReference>
<evidence type="ECO:0000256" key="1">
    <source>
        <dbReference type="ARBA" id="ARBA00006484"/>
    </source>
</evidence>
<comment type="caution">
    <text evidence="4">The sequence shown here is derived from an EMBL/GenBank/DDBJ whole genome shotgun (WGS) entry which is preliminary data.</text>
</comment>
<accession>A0A9P8UNN5</accession>
<dbReference type="PANTHER" id="PTHR43976">
    <property type="entry name" value="SHORT CHAIN DEHYDROGENASE"/>
    <property type="match status" value="1"/>
</dbReference>
<dbReference type="GO" id="GO:0016491">
    <property type="term" value="F:oxidoreductase activity"/>
    <property type="evidence" value="ECO:0007669"/>
    <property type="project" value="UniProtKB-KW"/>
</dbReference>
<dbReference type="InterPro" id="IPR036291">
    <property type="entry name" value="NAD(P)-bd_dom_sf"/>
</dbReference>
<sequence length="376" mass="41121">MSDRKSSEAGPARHSSHAVPVASFPTHNSPRTWILTSALTPLAIRLMRKLLEAGDNVAACLPPHELEHEDRNAEFRELISECKSNRKDREGWLGRIRPIRCDGRIMGQCGAAIAETKETFGRLDILLCCTSEAIVGTVEELSTNAATQNLVRDQFDSIFFSQVNFIKAALPLMRAQHTGHIMILSSIGGHIGTPGMSMYTAATWALEGFCDSLAYEIAPFNIKVTIVQPHKEIQSLTNKIVFAPQLPHYDSDNNPAPSVRDMFSNVLNMNPETALEASEDEIIQRYPKLPASSLDKLVQETVNALTEIGGNENPPARHIVGFEGAEAVKEKLKTVTEELEDFVEASLAVDIFDSELKAEARQGKARAAEASSSGAT</sequence>
<dbReference type="AlphaFoldDB" id="A0A9P8UNN5"/>
<protein>
    <submittedName>
        <fullName evidence="4">Uncharacterized protein</fullName>
    </submittedName>
</protein>
<dbReference type="InterPro" id="IPR002347">
    <property type="entry name" value="SDR_fam"/>
</dbReference>
<dbReference type="PRINTS" id="PR00081">
    <property type="entry name" value="GDHRDH"/>
</dbReference>
<keyword evidence="2" id="KW-0560">Oxidoreductase</keyword>
<dbReference type="Proteomes" id="UP000758603">
    <property type="component" value="Unassembled WGS sequence"/>
</dbReference>
<proteinExistence type="inferred from homology"/>
<dbReference type="InterPro" id="IPR051911">
    <property type="entry name" value="SDR_oxidoreductase"/>
</dbReference>
<evidence type="ECO:0000256" key="3">
    <source>
        <dbReference type="SAM" id="MobiDB-lite"/>
    </source>
</evidence>
<reference evidence="4" key="1">
    <citation type="journal article" date="2021" name="Nat. Commun.">
        <title>Genetic determinants of endophytism in the Arabidopsis root mycobiome.</title>
        <authorList>
            <person name="Mesny F."/>
            <person name="Miyauchi S."/>
            <person name="Thiergart T."/>
            <person name="Pickel B."/>
            <person name="Atanasova L."/>
            <person name="Karlsson M."/>
            <person name="Huettel B."/>
            <person name="Barry K.W."/>
            <person name="Haridas S."/>
            <person name="Chen C."/>
            <person name="Bauer D."/>
            <person name="Andreopoulos W."/>
            <person name="Pangilinan J."/>
            <person name="LaButti K."/>
            <person name="Riley R."/>
            <person name="Lipzen A."/>
            <person name="Clum A."/>
            <person name="Drula E."/>
            <person name="Henrissat B."/>
            <person name="Kohler A."/>
            <person name="Grigoriev I.V."/>
            <person name="Martin F.M."/>
            <person name="Hacquard S."/>
        </authorList>
    </citation>
    <scope>NUCLEOTIDE SEQUENCE</scope>
    <source>
        <strain evidence="4">MPI-SDFR-AT-0073</strain>
    </source>
</reference>
<dbReference type="GeneID" id="70128725"/>
<feature type="region of interest" description="Disordered" evidence="3">
    <location>
        <begin position="1"/>
        <end position="23"/>
    </location>
</feature>
<dbReference type="OrthoDB" id="1933717at2759"/>
<evidence type="ECO:0000256" key="2">
    <source>
        <dbReference type="ARBA" id="ARBA00023002"/>
    </source>
</evidence>
<dbReference type="Pfam" id="PF00106">
    <property type="entry name" value="adh_short"/>
    <property type="match status" value="1"/>
</dbReference>
<dbReference type="Gene3D" id="3.40.50.720">
    <property type="entry name" value="NAD(P)-binding Rossmann-like Domain"/>
    <property type="match status" value="1"/>
</dbReference>